<evidence type="ECO:0000313" key="1">
    <source>
        <dbReference type="EMBL" id="KAI3780649.1"/>
    </source>
</evidence>
<reference evidence="2" key="1">
    <citation type="journal article" date="2022" name="Mol. Ecol. Resour.">
        <title>The genomes of chicory, endive, great burdock and yacon provide insights into Asteraceae palaeo-polyploidization history and plant inulin production.</title>
        <authorList>
            <person name="Fan W."/>
            <person name="Wang S."/>
            <person name="Wang H."/>
            <person name="Wang A."/>
            <person name="Jiang F."/>
            <person name="Liu H."/>
            <person name="Zhao H."/>
            <person name="Xu D."/>
            <person name="Zhang Y."/>
        </authorList>
    </citation>
    <scope>NUCLEOTIDE SEQUENCE [LARGE SCALE GENOMIC DNA]</scope>
    <source>
        <strain evidence="2">cv. Punajuju</strain>
    </source>
</reference>
<dbReference type="Proteomes" id="UP001055811">
    <property type="component" value="Linkage Group LG02"/>
</dbReference>
<gene>
    <name evidence="1" type="ORF">L2E82_10634</name>
</gene>
<comment type="caution">
    <text evidence="1">The sequence shown here is derived from an EMBL/GenBank/DDBJ whole genome shotgun (WGS) entry which is preliminary data.</text>
</comment>
<sequence length="237" mass="25878">MGQDSNYESPSSTAAGSPPNRSFLLQLISKKRTTILLTLLVCVILLSSWNLLNFVLSWYASGVISSPSSPIWWPAIYASVTVGLIFGVLSMVAALAVAVPATVVTWICVLVLLTFCGKTRESVVVEGRKLTVEMSRTVGLAVIKEGNLVAALCAVFGYFLLVRFGGEQGLKGRHQSLEKAVSPPWKPDCSLNEFNNDGHERTYIKSLIRSDIPEHTCKQKPERIPGILGKENRSLML</sequence>
<evidence type="ECO:0000313" key="2">
    <source>
        <dbReference type="Proteomes" id="UP001055811"/>
    </source>
</evidence>
<protein>
    <submittedName>
        <fullName evidence="1">Uncharacterized protein</fullName>
    </submittedName>
</protein>
<accession>A0ACB9GB41</accession>
<keyword evidence="2" id="KW-1185">Reference proteome</keyword>
<organism evidence="1 2">
    <name type="scientific">Cichorium intybus</name>
    <name type="common">Chicory</name>
    <dbReference type="NCBI Taxonomy" id="13427"/>
    <lineage>
        <taxon>Eukaryota</taxon>
        <taxon>Viridiplantae</taxon>
        <taxon>Streptophyta</taxon>
        <taxon>Embryophyta</taxon>
        <taxon>Tracheophyta</taxon>
        <taxon>Spermatophyta</taxon>
        <taxon>Magnoliopsida</taxon>
        <taxon>eudicotyledons</taxon>
        <taxon>Gunneridae</taxon>
        <taxon>Pentapetalae</taxon>
        <taxon>asterids</taxon>
        <taxon>campanulids</taxon>
        <taxon>Asterales</taxon>
        <taxon>Asteraceae</taxon>
        <taxon>Cichorioideae</taxon>
        <taxon>Cichorieae</taxon>
        <taxon>Cichoriinae</taxon>
        <taxon>Cichorium</taxon>
    </lineage>
</organism>
<dbReference type="EMBL" id="CM042010">
    <property type="protein sequence ID" value="KAI3780649.1"/>
    <property type="molecule type" value="Genomic_DNA"/>
</dbReference>
<name>A0ACB9GB41_CICIN</name>
<reference evidence="1 2" key="2">
    <citation type="journal article" date="2022" name="Mol. Ecol. Resour.">
        <title>The genomes of chicory, endive, great burdock and yacon provide insights into Asteraceae paleo-polyploidization history and plant inulin production.</title>
        <authorList>
            <person name="Fan W."/>
            <person name="Wang S."/>
            <person name="Wang H."/>
            <person name="Wang A."/>
            <person name="Jiang F."/>
            <person name="Liu H."/>
            <person name="Zhao H."/>
            <person name="Xu D."/>
            <person name="Zhang Y."/>
        </authorList>
    </citation>
    <scope>NUCLEOTIDE SEQUENCE [LARGE SCALE GENOMIC DNA]</scope>
    <source>
        <strain evidence="2">cv. Punajuju</strain>
        <tissue evidence="1">Leaves</tissue>
    </source>
</reference>
<proteinExistence type="predicted"/>